<keyword evidence="5" id="KW-1185">Reference proteome</keyword>
<dbReference type="PANTHER" id="PTHR30203">
    <property type="entry name" value="OUTER MEMBRANE CATION EFFLUX PROTEIN"/>
    <property type="match status" value="1"/>
</dbReference>
<reference evidence="5" key="1">
    <citation type="journal article" date="2023" name="Int. J. Syst. Evol. Microbiol.">
        <title>Mesoterricola silvestris gen. nov., sp. nov., Mesoterricola sediminis sp. nov., Geothrix oryzae sp. nov., Geothrix edaphica sp. nov., Geothrix rubra sp. nov., and Geothrix limicola sp. nov., six novel members of Acidobacteriota isolated from soils.</title>
        <authorList>
            <person name="Itoh H."/>
            <person name="Sugisawa Y."/>
            <person name="Mise K."/>
            <person name="Xu Z."/>
            <person name="Kuniyasu M."/>
            <person name="Ushijima N."/>
            <person name="Kawano K."/>
            <person name="Kobayashi E."/>
            <person name="Shiratori Y."/>
            <person name="Masuda Y."/>
            <person name="Senoo K."/>
        </authorList>
    </citation>
    <scope>NUCLEOTIDE SEQUENCE [LARGE SCALE GENOMIC DNA]</scope>
    <source>
        <strain evidence="5">Red222</strain>
    </source>
</reference>
<evidence type="ECO:0000256" key="1">
    <source>
        <dbReference type="ARBA" id="ARBA00007613"/>
    </source>
</evidence>
<evidence type="ECO:0000256" key="3">
    <source>
        <dbReference type="SAM" id="SignalP"/>
    </source>
</evidence>
<evidence type="ECO:0000256" key="2">
    <source>
        <dbReference type="SAM" id="MobiDB-lite"/>
    </source>
</evidence>
<feature type="compositionally biased region" description="Low complexity" evidence="2">
    <location>
        <begin position="442"/>
        <end position="456"/>
    </location>
</feature>
<comment type="similarity">
    <text evidence="1">Belongs to the outer membrane factor (OMF) (TC 1.B.17) family.</text>
</comment>
<sequence length="466" mass="49938">MRTLLRLAPALVLAASGLAQIPPPTPPSTPSAEADPVLAALLAEALGKHPDLERADAAVRMDRERIPQAGVLPDPSLSLGLQNDGFKELMIGKMETSYYSVAFTQPFPWPGKRGLRKEAAALGVDVSQAARSRVQMSLEADVRRGYAALLLVRGQQQLLAQQAVFLEQSERLARTRYEVGQGNQGDLLRAQLELTRLKQAAWSLEAEERSVLAGLNRLRQHDPADPIPTTAALADLPEPAPLAPEEVEAASPELAGARASVRQTEKLVDLAKLDRRPDFAVTAGIMPRGSLEPMWQVGVSISLPIYGRHKQQRAVAEHEHHRRGQGAEVESVRTLLRQRTEERSIQIQTLRRTRDLYQAGLLVQSEATFKAVLSQYEAGRASFLGALEALNGWVGDQGAYLQTLAQLQAQHIALREAALGATVPINGGSLASASLSAGAAAAPSASPSTAKAPGKAQDSGPASMKM</sequence>
<dbReference type="Proteomes" id="UP001242010">
    <property type="component" value="Chromosome"/>
</dbReference>
<dbReference type="InterPro" id="IPR003423">
    <property type="entry name" value="OMP_efflux"/>
</dbReference>
<name>A0ABN6UY79_9BACT</name>
<dbReference type="Gene3D" id="1.20.1600.10">
    <property type="entry name" value="Outer membrane efflux proteins (OEP)"/>
    <property type="match status" value="1"/>
</dbReference>
<keyword evidence="3" id="KW-0732">Signal</keyword>
<feature type="chain" id="PRO_5045356156" evidence="3">
    <location>
        <begin position="22"/>
        <end position="466"/>
    </location>
</feature>
<dbReference type="PANTHER" id="PTHR30203:SF24">
    <property type="entry name" value="BLR4935 PROTEIN"/>
    <property type="match status" value="1"/>
</dbReference>
<proteinExistence type="inferred from homology"/>
<evidence type="ECO:0000313" key="5">
    <source>
        <dbReference type="Proteomes" id="UP001242010"/>
    </source>
</evidence>
<organism evidence="4 5">
    <name type="scientific">Geothrix oryzae</name>
    <dbReference type="NCBI Taxonomy" id="2927975"/>
    <lineage>
        <taxon>Bacteria</taxon>
        <taxon>Pseudomonadati</taxon>
        <taxon>Acidobacteriota</taxon>
        <taxon>Holophagae</taxon>
        <taxon>Holophagales</taxon>
        <taxon>Holophagaceae</taxon>
        <taxon>Geothrix</taxon>
    </lineage>
</organism>
<gene>
    <name evidence="4" type="primary">cusC</name>
    <name evidence="4" type="ORF">GETHOR_20700</name>
</gene>
<dbReference type="InterPro" id="IPR010131">
    <property type="entry name" value="MdtP/NodT-like"/>
</dbReference>
<dbReference type="RefSeq" id="WP_286353689.1">
    <property type="nucleotide sequence ID" value="NZ_AP027079.1"/>
</dbReference>
<dbReference type="Pfam" id="PF02321">
    <property type="entry name" value="OEP"/>
    <property type="match status" value="2"/>
</dbReference>
<evidence type="ECO:0000313" key="4">
    <source>
        <dbReference type="EMBL" id="BDU69969.1"/>
    </source>
</evidence>
<protein>
    <submittedName>
        <fullName evidence="4">Copper transporter</fullName>
    </submittedName>
</protein>
<dbReference type="EMBL" id="AP027079">
    <property type="protein sequence ID" value="BDU69969.1"/>
    <property type="molecule type" value="Genomic_DNA"/>
</dbReference>
<feature type="region of interest" description="Disordered" evidence="2">
    <location>
        <begin position="442"/>
        <end position="466"/>
    </location>
</feature>
<dbReference type="SUPFAM" id="SSF56954">
    <property type="entry name" value="Outer membrane efflux proteins (OEP)"/>
    <property type="match status" value="1"/>
</dbReference>
<feature type="signal peptide" evidence="3">
    <location>
        <begin position="1"/>
        <end position="21"/>
    </location>
</feature>
<accession>A0ABN6UY79</accession>